<reference evidence="4" key="1">
    <citation type="submission" date="2020-10" db="EMBL/GenBank/DDBJ databases">
        <authorList>
            <person name="Gilroy R."/>
        </authorList>
    </citation>
    <scope>NUCLEOTIDE SEQUENCE</scope>
    <source>
        <strain evidence="4">CHK195-11698</strain>
    </source>
</reference>
<dbReference type="PROSITE" id="PS51192">
    <property type="entry name" value="HELICASE_ATP_BIND_1"/>
    <property type="match status" value="1"/>
</dbReference>
<evidence type="ECO:0000256" key="1">
    <source>
        <dbReference type="ARBA" id="ARBA00022801"/>
    </source>
</evidence>
<evidence type="ECO:0000313" key="4">
    <source>
        <dbReference type="EMBL" id="HIU14744.1"/>
    </source>
</evidence>
<gene>
    <name evidence="4" type="ORF">IAD15_11870</name>
</gene>
<evidence type="ECO:0000259" key="3">
    <source>
        <dbReference type="PROSITE" id="PS51194"/>
    </source>
</evidence>
<evidence type="ECO:0000313" key="5">
    <source>
        <dbReference type="Proteomes" id="UP000824175"/>
    </source>
</evidence>
<dbReference type="Pfam" id="PF00176">
    <property type="entry name" value="SNF2-rel_dom"/>
    <property type="match status" value="1"/>
</dbReference>
<reference evidence="4" key="2">
    <citation type="journal article" date="2021" name="PeerJ">
        <title>Extensive microbial diversity within the chicken gut microbiome revealed by metagenomics and culture.</title>
        <authorList>
            <person name="Gilroy R."/>
            <person name="Ravi A."/>
            <person name="Getino M."/>
            <person name="Pursley I."/>
            <person name="Horton D.L."/>
            <person name="Alikhan N.F."/>
            <person name="Baker D."/>
            <person name="Gharbi K."/>
            <person name="Hall N."/>
            <person name="Watson M."/>
            <person name="Adriaenssens E.M."/>
            <person name="Foster-Nyarko E."/>
            <person name="Jarju S."/>
            <person name="Secka A."/>
            <person name="Antonio M."/>
            <person name="Oren A."/>
            <person name="Chaudhuri R.R."/>
            <person name="La Ragione R."/>
            <person name="Hildebrand F."/>
            <person name="Pallen M.J."/>
        </authorList>
    </citation>
    <scope>NUCLEOTIDE SEQUENCE</scope>
    <source>
        <strain evidence="4">CHK195-11698</strain>
    </source>
</reference>
<dbReference type="AlphaFoldDB" id="A0A9D1HSL2"/>
<evidence type="ECO:0000259" key="2">
    <source>
        <dbReference type="PROSITE" id="PS51192"/>
    </source>
</evidence>
<dbReference type="InterPro" id="IPR049730">
    <property type="entry name" value="SNF2/RAD54-like_C"/>
</dbReference>
<feature type="domain" description="Helicase ATP-binding" evidence="2">
    <location>
        <begin position="87"/>
        <end position="247"/>
    </location>
</feature>
<dbReference type="Pfam" id="PF08455">
    <property type="entry name" value="SNF2_assoc"/>
    <property type="match status" value="1"/>
</dbReference>
<dbReference type="PROSITE" id="PS51194">
    <property type="entry name" value="HELICASE_CTER"/>
    <property type="match status" value="1"/>
</dbReference>
<proteinExistence type="predicted"/>
<dbReference type="InterPro" id="IPR014001">
    <property type="entry name" value="Helicase_ATP-bd"/>
</dbReference>
<dbReference type="InterPro" id="IPR038718">
    <property type="entry name" value="SNF2-like_sf"/>
</dbReference>
<dbReference type="CDD" id="cd18793">
    <property type="entry name" value="SF2_C_SNF"/>
    <property type="match status" value="1"/>
</dbReference>
<keyword evidence="1" id="KW-0378">Hydrolase</keyword>
<comment type="caution">
    <text evidence="4">The sequence shown here is derived from an EMBL/GenBank/DDBJ whole genome shotgun (WGS) entry which is preliminary data.</text>
</comment>
<dbReference type="Pfam" id="PF00271">
    <property type="entry name" value="Helicase_C"/>
    <property type="match status" value="1"/>
</dbReference>
<dbReference type="SUPFAM" id="SSF52540">
    <property type="entry name" value="P-loop containing nucleoside triphosphate hydrolases"/>
    <property type="match status" value="2"/>
</dbReference>
<feature type="domain" description="Helicase C-terminal" evidence="3">
    <location>
        <begin position="369"/>
        <end position="526"/>
    </location>
</feature>
<name>A0A9D1HSL2_9FIRM</name>
<dbReference type="InterPro" id="IPR000330">
    <property type="entry name" value="SNF2_N"/>
</dbReference>
<dbReference type="GO" id="GO:0005524">
    <property type="term" value="F:ATP binding"/>
    <property type="evidence" value="ECO:0007669"/>
    <property type="project" value="InterPro"/>
</dbReference>
<dbReference type="GO" id="GO:0016787">
    <property type="term" value="F:hydrolase activity"/>
    <property type="evidence" value="ECO:0007669"/>
    <property type="project" value="UniProtKB-KW"/>
</dbReference>
<dbReference type="FunFam" id="3.40.50.300:FF:000533">
    <property type="entry name" value="Helicase, Snf2 family"/>
    <property type="match status" value="1"/>
</dbReference>
<sequence length="540" mass="62366">DKRSQETLKMLDDLHVDMKQMHDGILTLSLSQAFYLNEHLSDTKDFDESFHQFIERFYHPDAHPYSLPNGLQADLRTYQKTGYQWLKTLSDYQLGGILADDMGLGKTLQTITYLLDEVQHNHKPNLVVAPSSLIFNWQDEIKRFAPSLKACVISGTQTDRSRQLSQADQYDILITSYPLLRRDSQVYSEMIFNCCILDEAQYIKNANSLNARAAKQIQAKKRFALTGTPMENALSELWSIFDFILPGYFSNYHHFHQKYEIPIRRDEDQETQQLLANQIKPFILRRMKQEVLDELPEKTETKITVEMTPRQKNVYQALLLEAKQLLDQKINQDGFEKSKLLMLNLMTRLRQVCCHPKLYLESYDGESGKLNTLLELIKEAIQSHHKILVFSQFTSMLALIKEALELNEITYSYLDGQTPVANRTELVQQFNQGETPVFLISLKAGGTGLNLTGADMVIHVDPWWNPAVEEQATDRAYRIGQQNKVQVYKLITKDTLEDAIYELQKEKKALIESVIQPGENFLNKLSESELYALFSNDQSM</sequence>
<dbReference type="Proteomes" id="UP000824175">
    <property type="component" value="Unassembled WGS sequence"/>
</dbReference>
<dbReference type="EMBL" id="DVMJ01000110">
    <property type="protein sequence ID" value="HIU14744.1"/>
    <property type="molecule type" value="Genomic_DNA"/>
</dbReference>
<keyword evidence="4" id="KW-0347">Helicase</keyword>
<dbReference type="InterPro" id="IPR013663">
    <property type="entry name" value="Helicase_SWF/SNF/SWI_bac"/>
</dbReference>
<dbReference type="SMART" id="SM00487">
    <property type="entry name" value="DEXDc"/>
    <property type="match status" value="1"/>
</dbReference>
<dbReference type="InterPro" id="IPR001650">
    <property type="entry name" value="Helicase_C-like"/>
</dbReference>
<feature type="non-terminal residue" evidence="4">
    <location>
        <position position="1"/>
    </location>
</feature>
<dbReference type="InterPro" id="IPR027417">
    <property type="entry name" value="P-loop_NTPase"/>
</dbReference>
<accession>A0A9D1HSL2</accession>
<dbReference type="GO" id="GO:0004386">
    <property type="term" value="F:helicase activity"/>
    <property type="evidence" value="ECO:0007669"/>
    <property type="project" value="UniProtKB-KW"/>
</dbReference>
<dbReference type="Gene3D" id="3.40.50.10810">
    <property type="entry name" value="Tandem AAA-ATPase domain"/>
    <property type="match status" value="1"/>
</dbReference>
<dbReference type="Gene3D" id="3.40.50.300">
    <property type="entry name" value="P-loop containing nucleotide triphosphate hydrolases"/>
    <property type="match status" value="1"/>
</dbReference>
<keyword evidence="4" id="KW-0067">ATP-binding</keyword>
<dbReference type="CDD" id="cd18012">
    <property type="entry name" value="DEXQc_arch_SWI2_SNF2"/>
    <property type="match status" value="1"/>
</dbReference>
<protein>
    <submittedName>
        <fullName evidence="4">DEAD/DEAH box helicase</fullName>
    </submittedName>
</protein>
<dbReference type="PANTHER" id="PTHR10799">
    <property type="entry name" value="SNF2/RAD54 HELICASE FAMILY"/>
    <property type="match status" value="1"/>
</dbReference>
<dbReference type="SMART" id="SM00490">
    <property type="entry name" value="HELICc"/>
    <property type="match status" value="1"/>
</dbReference>
<organism evidence="4 5">
    <name type="scientific">Candidatus Fimiplasma intestinipullorum</name>
    <dbReference type="NCBI Taxonomy" id="2840825"/>
    <lineage>
        <taxon>Bacteria</taxon>
        <taxon>Bacillati</taxon>
        <taxon>Bacillota</taxon>
        <taxon>Clostridia</taxon>
        <taxon>Eubacteriales</taxon>
        <taxon>Candidatus Fimiplasma</taxon>
    </lineage>
</organism>
<keyword evidence="4" id="KW-0547">Nucleotide-binding</keyword>